<dbReference type="Pfam" id="PF01638">
    <property type="entry name" value="HxlR"/>
    <property type="match status" value="1"/>
</dbReference>
<dbReference type="Gene3D" id="1.10.10.10">
    <property type="entry name" value="Winged helix-like DNA-binding domain superfamily/Winged helix DNA-binding domain"/>
    <property type="match status" value="1"/>
</dbReference>
<dbReference type="Proteomes" id="UP000826462">
    <property type="component" value="Chromosome 2"/>
</dbReference>
<dbReference type="InterPro" id="IPR036388">
    <property type="entry name" value="WH-like_DNA-bd_sf"/>
</dbReference>
<evidence type="ECO:0000256" key="3">
    <source>
        <dbReference type="ARBA" id="ARBA00023163"/>
    </source>
</evidence>
<dbReference type="RefSeq" id="WP_219801564.1">
    <property type="nucleotide sequence ID" value="NZ_CP080096.1"/>
</dbReference>
<evidence type="ECO:0000256" key="2">
    <source>
        <dbReference type="ARBA" id="ARBA00023125"/>
    </source>
</evidence>
<dbReference type="PROSITE" id="PS51118">
    <property type="entry name" value="HTH_HXLR"/>
    <property type="match status" value="1"/>
</dbReference>
<dbReference type="PANTHER" id="PTHR33204:SF18">
    <property type="entry name" value="TRANSCRIPTIONAL REGULATORY PROTEIN"/>
    <property type="match status" value="1"/>
</dbReference>
<name>A0ABX8UU20_9BURK</name>
<evidence type="ECO:0000259" key="4">
    <source>
        <dbReference type="PROSITE" id="PS51118"/>
    </source>
</evidence>
<keyword evidence="6" id="KW-1185">Reference proteome</keyword>
<dbReference type="SUPFAM" id="SSF46785">
    <property type="entry name" value="Winged helix' DNA-binding domain"/>
    <property type="match status" value="1"/>
</dbReference>
<dbReference type="InterPro" id="IPR036390">
    <property type="entry name" value="WH_DNA-bd_sf"/>
</dbReference>
<sequence length="142" mass="16019">MLEQVISSEVDACRVLLDQLADKWTFTVFLALRDQPHRFNELRRRVPGITQKALTQSLRRLERNGMVSRRIVETAPPGVEYSVSAIGKSMSEPLDVLAQWAVRQLPSILAAQAQFDSRPESHAHSDAADLADYDTVTVRSRF</sequence>
<dbReference type="CDD" id="cd00090">
    <property type="entry name" value="HTH_ARSR"/>
    <property type="match status" value="1"/>
</dbReference>
<keyword evidence="2" id="KW-0238">DNA-binding</keyword>
<evidence type="ECO:0000313" key="6">
    <source>
        <dbReference type="Proteomes" id="UP000826462"/>
    </source>
</evidence>
<dbReference type="EMBL" id="CP080096">
    <property type="protein sequence ID" value="QYD72136.1"/>
    <property type="molecule type" value="Genomic_DNA"/>
</dbReference>
<reference evidence="5 6" key="1">
    <citation type="submission" date="2021-07" db="EMBL/GenBank/DDBJ databases">
        <title>Paraburkholderia edwinii protects Aspergillus sp. from phenazines by acting as a toxin sponge.</title>
        <authorList>
            <person name="Dahlstrom K.M."/>
            <person name="Newman D.K."/>
        </authorList>
    </citation>
    <scope>NUCLEOTIDE SEQUENCE [LARGE SCALE GENOMIC DNA]</scope>
    <source>
        <strain evidence="5 6">Pe01</strain>
    </source>
</reference>
<evidence type="ECO:0000313" key="5">
    <source>
        <dbReference type="EMBL" id="QYD72136.1"/>
    </source>
</evidence>
<organism evidence="5 6">
    <name type="scientific">Paraburkholderia edwinii</name>
    <dbReference type="NCBI Taxonomy" id="2861782"/>
    <lineage>
        <taxon>Bacteria</taxon>
        <taxon>Pseudomonadati</taxon>
        <taxon>Pseudomonadota</taxon>
        <taxon>Betaproteobacteria</taxon>
        <taxon>Burkholderiales</taxon>
        <taxon>Burkholderiaceae</taxon>
        <taxon>Paraburkholderia</taxon>
    </lineage>
</organism>
<dbReference type="InterPro" id="IPR011991">
    <property type="entry name" value="ArsR-like_HTH"/>
</dbReference>
<proteinExistence type="predicted"/>
<evidence type="ECO:0000256" key="1">
    <source>
        <dbReference type="ARBA" id="ARBA00023015"/>
    </source>
</evidence>
<dbReference type="PANTHER" id="PTHR33204">
    <property type="entry name" value="TRANSCRIPTIONAL REGULATOR, MARR FAMILY"/>
    <property type="match status" value="1"/>
</dbReference>
<keyword evidence="1" id="KW-0805">Transcription regulation</keyword>
<dbReference type="InterPro" id="IPR002577">
    <property type="entry name" value="HTH_HxlR"/>
</dbReference>
<keyword evidence="3" id="KW-0804">Transcription</keyword>
<protein>
    <submittedName>
        <fullName evidence="5">Helix-turn-helix transcriptional regulator</fullName>
    </submittedName>
</protein>
<feature type="domain" description="HTH hxlR-type" evidence="4">
    <location>
        <begin position="10"/>
        <end position="109"/>
    </location>
</feature>
<gene>
    <name evidence="5" type="ORF">KZJ38_34900</name>
</gene>
<accession>A0ABX8UU20</accession>